<keyword evidence="1 2" id="KW-0694">RNA-binding</keyword>
<dbReference type="GO" id="GO:0003729">
    <property type="term" value="F:mRNA binding"/>
    <property type="evidence" value="ECO:0007669"/>
    <property type="project" value="TreeGrafter"/>
</dbReference>
<dbReference type="Proteomes" id="UP000242875">
    <property type="component" value="Unassembled WGS sequence"/>
</dbReference>
<feature type="non-terminal residue" evidence="4">
    <location>
        <position position="1"/>
    </location>
</feature>
<keyword evidence="5" id="KW-1185">Reference proteome</keyword>
<dbReference type="EMBL" id="MVBO01000162">
    <property type="protein sequence ID" value="OZJ02334.1"/>
    <property type="molecule type" value="Genomic_DNA"/>
</dbReference>
<evidence type="ECO:0000256" key="1">
    <source>
        <dbReference type="ARBA" id="ARBA00022884"/>
    </source>
</evidence>
<protein>
    <recommendedName>
        <fullName evidence="3">RRM domain-containing protein</fullName>
    </recommendedName>
</protein>
<evidence type="ECO:0000259" key="3">
    <source>
        <dbReference type="PROSITE" id="PS50102"/>
    </source>
</evidence>
<reference evidence="4 5" key="1">
    <citation type="journal article" date="2017" name="Mycologia">
        <title>Bifiguratus adelaidae, gen. et sp. nov., a new member of Mucoromycotina in endophytic and soil-dwelling habitats.</title>
        <authorList>
            <person name="Torres-Cruz T.J."/>
            <person name="Billingsley Tobias T.L."/>
            <person name="Almatruk M."/>
            <person name="Hesse C."/>
            <person name="Kuske C.R."/>
            <person name="Desiro A."/>
            <person name="Benucci G.M."/>
            <person name="Bonito G."/>
            <person name="Stajich J.E."/>
            <person name="Dunlap C."/>
            <person name="Arnold A.E."/>
            <person name="Porras-Alfaro A."/>
        </authorList>
    </citation>
    <scope>NUCLEOTIDE SEQUENCE [LARGE SCALE GENOMIC DNA]</scope>
    <source>
        <strain evidence="4 5">AZ0501</strain>
    </source>
</reference>
<name>A0A261XVS0_9FUNG</name>
<sequence length="106" mass="11310">GGRGDYLPTSSVNAYEAPGANLSADAAGSQIYVGNLPFSTTAQDLIDLFRSCGNILRAEHLEMGGRSKGSGIVRFDNADEAERAIAKFHGYMYGGRPLDVHLDKFA</sequence>
<dbReference type="AlphaFoldDB" id="A0A261XVS0"/>
<dbReference type="GO" id="GO:1990904">
    <property type="term" value="C:ribonucleoprotein complex"/>
    <property type="evidence" value="ECO:0007669"/>
    <property type="project" value="TreeGrafter"/>
</dbReference>
<dbReference type="PANTHER" id="PTHR23003:SF3">
    <property type="entry name" value="FI21236P1-RELATED"/>
    <property type="match status" value="1"/>
</dbReference>
<accession>A0A261XVS0</accession>
<dbReference type="Pfam" id="PF00076">
    <property type="entry name" value="RRM_1"/>
    <property type="match status" value="1"/>
</dbReference>
<proteinExistence type="predicted"/>
<dbReference type="PROSITE" id="PS50102">
    <property type="entry name" value="RRM"/>
    <property type="match status" value="1"/>
</dbReference>
<organism evidence="4 5">
    <name type="scientific">Bifiguratus adelaidae</name>
    <dbReference type="NCBI Taxonomy" id="1938954"/>
    <lineage>
        <taxon>Eukaryota</taxon>
        <taxon>Fungi</taxon>
        <taxon>Fungi incertae sedis</taxon>
        <taxon>Mucoromycota</taxon>
        <taxon>Mucoromycotina</taxon>
        <taxon>Endogonomycetes</taxon>
        <taxon>Endogonales</taxon>
        <taxon>Endogonales incertae sedis</taxon>
        <taxon>Bifiguratus</taxon>
    </lineage>
</organism>
<feature type="domain" description="RRM" evidence="3">
    <location>
        <begin position="29"/>
        <end position="105"/>
    </location>
</feature>
<dbReference type="SUPFAM" id="SSF54928">
    <property type="entry name" value="RNA-binding domain, RBD"/>
    <property type="match status" value="1"/>
</dbReference>
<gene>
    <name evidence="4" type="ORF">BZG36_04594</name>
</gene>
<evidence type="ECO:0000313" key="5">
    <source>
        <dbReference type="Proteomes" id="UP000242875"/>
    </source>
</evidence>
<dbReference type="InterPro" id="IPR050374">
    <property type="entry name" value="RRT5_SRSF_SR"/>
</dbReference>
<dbReference type="InterPro" id="IPR035979">
    <property type="entry name" value="RBD_domain_sf"/>
</dbReference>
<evidence type="ECO:0000256" key="2">
    <source>
        <dbReference type="PROSITE-ProRule" id="PRU00176"/>
    </source>
</evidence>
<evidence type="ECO:0000313" key="4">
    <source>
        <dbReference type="EMBL" id="OZJ02334.1"/>
    </source>
</evidence>
<dbReference type="InterPro" id="IPR000504">
    <property type="entry name" value="RRM_dom"/>
</dbReference>
<dbReference type="GO" id="GO:0005634">
    <property type="term" value="C:nucleus"/>
    <property type="evidence" value="ECO:0007669"/>
    <property type="project" value="TreeGrafter"/>
</dbReference>
<comment type="caution">
    <text evidence="4">The sequence shown here is derived from an EMBL/GenBank/DDBJ whole genome shotgun (WGS) entry which is preliminary data.</text>
</comment>
<dbReference type="OrthoDB" id="1049195at2759"/>
<dbReference type="SMART" id="SM00360">
    <property type="entry name" value="RRM"/>
    <property type="match status" value="1"/>
</dbReference>
<dbReference type="GO" id="GO:0005737">
    <property type="term" value="C:cytoplasm"/>
    <property type="evidence" value="ECO:0007669"/>
    <property type="project" value="TreeGrafter"/>
</dbReference>
<dbReference type="Gene3D" id="3.30.70.330">
    <property type="match status" value="1"/>
</dbReference>
<dbReference type="PANTHER" id="PTHR23003">
    <property type="entry name" value="RNA RECOGNITION MOTIF RRM DOMAIN CONTAINING PROTEIN"/>
    <property type="match status" value="1"/>
</dbReference>
<dbReference type="InterPro" id="IPR012677">
    <property type="entry name" value="Nucleotide-bd_a/b_plait_sf"/>
</dbReference>